<gene>
    <name evidence="5" type="ORF">CB0940_05598</name>
    <name evidence="6" type="ORF">RHO25_002772</name>
</gene>
<comment type="similarity">
    <text evidence="1">Belongs to the RMD1/sif2 family.</text>
</comment>
<dbReference type="AlphaFoldDB" id="A0A2G5HX10"/>
<dbReference type="Proteomes" id="UP000230605">
    <property type="component" value="Chromosome 2"/>
</dbReference>
<dbReference type="PANTHER" id="PTHR16255">
    <property type="entry name" value="REQUIRED FOR MEIOTIC NUCLEAR DIVISION PROTEIN 1 HOMOLOG"/>
    <property type="match status" value="1"/>
</dbReference>
<dbReference type="InterPro" id="IPR051624">
    <property type="entry name" value="RMD1/Sad1-interacting"/>
</dbReference>
<dbReference type="InterPro" id="IPR003734">
    <property type="entry name" value="DUF155"/>
</dbReference>
<dbReference type="EMBL" id="CP134185">
    <property type="protein sequence ID" value="WPA98161.1"/>
    <property type="molecule type" value="Genomic_DNA"/>
</dbReference>
<keyword evidence="3" id="KW-1133">Transmembrane helix</keyword>
<feature type="compositionally biased region" description="Polar residues" evidence="2">
    <location>
        <begin position="54"/>
        <end position="69"/>
    </location>
</feature>
<name>A0A2G5HX10_CERBT</name>
<keyword evidence="8" id="KW-1185">Reference proteome</keyword>
<accession>A0A2G5HX10</accession>
<evidence type="ECO:0000313" key="6">
    <source>
        <dbReference type="EMBL" id="WPA98161.1"/>
    </source>
</evidence>
<evidence type="ECO:0000313" key="7">
    <source>
        <dbReference type="Proteomes" id="UP000230605"/>
    </source>
</evidence>
<dbReference type="OrthoDB" id="242766at2759"/>
<reference evidence="5 7" key="1">
    <citation type="submission" date="2015-10" db="EMBL/GenBank/DDBJ databases">
        <title>The cercosporin biosynthetic gene cluster was horizontally transferred to several fungal lineages and shown to be expanded in Cercospora beticola based on microsynteny with recipient genomes.</title>
        <authorList>
            <person name="De Jonge R."/>
            <person name="Ebert M.K."/>
            <person name="Suttle J.C."/>
            <person name="Jurick Ii W.M."/>
            <person name="Secor G.A."/>
            <person name="Thomma B.P."/>
            <person name="Van De Peer Y."/>
            <person name="Bolton M.D."/>
        </authorList>
    </citation>
    <scope>NUCLEOTIDE SEQUENCE [LARGE SCALE GENOMIC DNA]</scope>
    <source>
        <strain evidence="5 7">09-40</strain>
    </source>
</reference>
<protein>
    <submittedName>
        <fullName evidence="5">Hypotheticalsprotein</fullName>
    </submittedName>
</protein>
<evidence type="ECO:0000259" key="4">
    <source>
        <dbReference type="Pfam" id="PF02582"/>
    </source>
</evidence>
<evidence type="ECO:0000313" key="5">
    <source>
        <dbReference type="EMBL" id="PIA97068.1"/>
    </source>
</evidence>
<feature type="transmembrane region" description="Helical" evidence="3">
    <location>
        <begin position="396"/>
        <end position="418"/>
    </location>
</feature>
<keyword evidence="3" id="KW-0812">Transmembrane</keyword>
<dbReference type="PANTHER" id="PTHR16255:SF1">
    <property type="entry name" value="REQUIRED FOR MEIOTIC NUCLEAR DIVISION PROTEIN 1 HOMOLOG"/>
    <property type="match status" value="1"/>
</dbReference>
<proteinExistence type="inferred from homology"/>
<dbReference type="Pfam" id="PF02582">
    <property type="entry name" value="DUF155"/>
    <property type="match status" value="1"/>
</dbReference>
<feature type="region of interest" description="Disordered" evidence="2">
    <location>
        <begin position="53"/>
        <end position="85"/>
    </location>
</feature>
<evidence type="ECO:0000256" key="3">
    <source>
        <dbReference type="SAM" id="Phobius"/>
    </source>
</evidence>
<dbReference type="Proteomes" id="UP001302367">
    <property type="component" value="Chromosome 2"/>
</dbReference>
<evidence type="ECO:0000256" key="2">
    <source>
        <dbReference type="SAM" id="MobiDB-lite"/>
    </source>
</evidence>
<dbReference type="GO" id="GO:0070131">
    <property type="term" value="P:positive regulation of mitochondrial translation"/>
    <property type="evidence" value="ECO:0007669"/>
    <property type="project" value="TreeGrafter"/>
</dbReference>
<sequence length="449" mass="50390">MASNRAATFIAFRAVVKRSLTTLPATRSAPIRRLQAPQLHSTSAACARKLPRNHFTSNRVLRQEQNAAVSNEHKQRKAASKRATNNSLRKVAVAAQTQRNDLIKGSGKTRHVDPDADLKEVTAYCAAEKYNLSRARWELDREGYKADPFGTNLFPQVLHVQTPNYELKDEASGEDKPQGPGDVFVFPSGCVVAWNVPDKLANNIIERFLPAATENTGHPERMEVEDMDYVEDPNRDTSRIVGDTIILGTMTDSGNDKASEVDTVLAKIAFSSALARSTKLAVLENALSNYFGTTMSIPLTLSSGKPLKYTQSEILRKTGELLLIRAQLNLYSELTDSLPDLFWDSPHELGLEGYYDMVGKALDVGVRIKVLNEKMDYASEIAAVLRERLSEKHTSMLEWTIIWLIVIEVVFGVIHLWWDSGELQEKKEDRKVMELLEQYLERELNKKST</sequence>
<reference evidence="6 8" key="2">
    <citation type="submission" date="2023-09" db="EMBL/GenBank/DDBJ databases">
        <title>Complete-Gapless Cercospora beticola genome.</title>
        <authorList>
            <person name="Wyatt N.A."/>
            <person name="Spanner R.E."/>
            <person name="Bolton M.D."/>
        </authorList>
    </citation>
    <scope>NUCLEOTIDE SEQUENCE [LARGE SCALE GENOMIC DNA]</scope>
    <source>
        <strain evidence="6">Cb09-40</strain>
    </source>
</reference>
<evidence type="ECO:0000256" key="1">
    <source>
        <dbReference type="ARBA" id="ARBA00008306"/>
    </source>
</evidence>
<keyword evidence="3" id="KW-0472">Membrane</keyword>
<feature type="domain" description="DUF155" evidence="4">
    <location>
        <begin position="183"/>
        <end position="372"/>
    </location>
</feature>
<dbReference type="EMBL" id="LKMD01000102">
    <property type="protein sequence ID" value="PIA97068.1"/>
    <property type="molecule type" value="Genomic_DNA"/>
</dbReference>
<organism evidence="5 7">
    <name type="scientific">Cercospora beticola</name>
    <name type="common">Sugarbeet leaf spot fungus</name>
    <dbReference type="NCBI Taxonomy" id="122368"/>
    <lineage>
        <taxon>Eukaryota</taxon>
        <taxon>Fungi</taxon>
        <taxon>Dikarya</taxon>
        <taxon>Ascomycota</taxon>
        <taxon>Pezizomycotina</taxon>
        <taxon>Dothideomycetes</taxon>
        <taxon>Dothideomycetidae</taxon>
        <taxon>Mycosphaerellales</taxon>
        <taxon>Mycosphaerellaceae</taxon>
        <taxon>Cercospora</taxon>
    </lineage>
</organism>
<evidence type="ECO:0000313" key="8">
    <source>
        <dbReference type="Proteomes" id="UP001302367"/>
    </source>
</evidence>
<dbReference type="GO" id="GO:0005739">
    <property type="term" value="C:mitochondrion"/>
    <property type="evidence" value="ECO:0007669"/>
    <property type="project" value="UniProtKB-ARBA"/>
</dbReference>